<evidence type="ECO:0000256" key="4">
    <source>
        <dbReference type="ARBA" id="ARBA00022771"/>
    </source>
</evidence>
<protein>
    <recommendedName>
        <fullName evidence="15">TATA box-binding protein-associated factor RNA polymerase I subunit B</fullName>
    </recommendedName>
</protein>
<keyword evidence="4" id="KW-0863">Zinc-finger</keyword>
<comment type="similarity">
    <text evidence="2">Belongs to the RRN7/TAF1B family.</text>
</comment>
<dbReference type="EMBL" id="LFYR01000244">
    <property type="protein sequence ID" value="KMZ74802.1"/>
    <property type="molecule type" value="Genomic_DNA"/>
</dbReference>
<sequence>MSEWEERNLWSQQADPNSEAQNQPSSQGKQCIECGCGDFENGNDGFFYCTNCGFQSQDLIETAINEEEIGTLGETAGLYSVRHTARYSQSSQPTQQPFVPTQEDILKALTGSNGDPENDEEANELDMMYGFVEDENLQPGESVAGPVMDPMDVVEAVRLRYLQGLQIMVQMQCQVLVQECQISPIICGIAGSVWLRFVAASRVFEDGWDSRVVEESEDLLRQISGGDEPIYRRIRCKDRHEPHNMYGKRSILIWLRSLKRAVPLQSTLAVLFLACHVARQSVLPIDIVNWANQAKLPYINVFSNLEKVLGKPPRACPLRTATLFRPRFVTGPWDLEAKSGFIAKTIGLLLPCVNFNEIASRYLKQLGLPLENILPFACRVFEWSMPMDLRLSANKLKIPSHVRLMAILIVTIRIVYRIHGNGVWEKSIAKLSCYNKYDTEDEKENEIDTIKTTDFDNSDQDTIDILSILETTYHSMNKIRNDHLNDFESHLKYCKDVIFAGVSKSYEEESLIERLWQIYENQDKGKLEGTDGLYKKREREEEVEVETRIGDYSKVKPRLEDESSHVNTTEDDVILNNLKMDMEDHLFQYISPRDHSKNSQCYIEYIRKKSWGKFCYIASADYYVLLRPFARLAEVDVRIMHIAVMNLEKRLSWTEKRIKSSLLCLYDRSVETMLEINNED</sequence>
<evidence type="ECO:0000256" key="2">
    <source>
        <dbReference type="ARBA" id="ARBA00006899"/>
    </source>
</evidence>
<evidence type="ECO:0000313" key="14">
    <source>
        <dbReference type="Proteomes" id="UP000036987"/>
    </source>
</evidence>
<comment type="caution">
    <text evidence="13">The sequence shown here is derived from an EMBL/GenBank/DDBJ whole genome shotgun (WGS) entry which is preliminary data.</text>
</comment>
<evidence type="ECO:0000256" key="3">
    <source>
        <dbReference type="ARBA" id="ARBA00022723"/>
    </source>
</evidence>
<dbReference type="PANTHER" id="PTHR31576">
    <property type="entry name" value="TATA BOX-BINDING PROTEIN-ASSOCIATED FACTOR RNA POLYMERASE I SUBUNIT B"/>
    <property type="match status" value="1"/>
</dbReference>
<dbReference type="GO" id="GO:0070860">
    <property type="term" value="C:RNA polymerase I core factor complex"/>
    <property type="evidence" value="ECO:0000318"/>
    <property type="project" value="GO_Central"/>
</dbReference>
<evidence type="ECO:0000256" key="9">
    <source>
        <dbReference type="ARBA" id="ARBA00023242"/>
    </source>
</evidence>
<name>A0A0K9Q2T1_ZOSMR</name>
<dbReference type="OMA" id="FGQRAVM"/>
<feature type="domain" description="Rrn7/TAF1B C-terminal cyclin" evidence="12">
    <location>
        <begin position="341"/>
        <end position="436"/>
    </location>
</feature>
<gene>
    <name evidence="13" type="ORF">ZOSMA_122G00700</name>
</gene>
<evidence type="ECO:0000256" key="6">
    <source>
        <dbReference type="ARBA" id="ARBA00023015"/>
    </source>
</evidence>
<organism evidence="13 14">
    <name type="scientific">Zostera marina</name>
    <name type="common">Eelgrass</name>
    <dbReference type="NCBI Taxonomy" id="29655"/>
    <lineage>
        <taxon>Eukaryota</taxon>
        <taxon>Viridiplantae</taxon>
        <taxon>Streptophyta</taxon>
        <taxon>Embryophyta</taxon>
        <taxon>Tracheophyta</taxon>
        <taxon>Spermatophyta</taxon>
        <taxon>Magnoliopsida</taxon>
        <taxon>Liliopsida</taxon>
        <taxon>Zosteraceae</taxon>
        <taxon>Zostera</taxon>
    </lineage>
</organism>
<dbReference type="Pfam" id="PF20645">
    <property type="entry name" value="Rrn7_cyclin_C"/>
    <property type="match status" value="1"/>
</dbReference>
<evidence type="ECO:0000259" key="12">
    <source>
        <dbReference type="Pfam" id="PF20645"/>
    </source>
</evidence>
<dbReference type="PANTHER" id="PTHR31576:SF2">
    <property type="entry name" value="TATA BOX-BINDING PROTEIN-ASSOCIATED FACTOR RNA POLYMERASE I SUBUNIT B"/>
    <property type="match status" value="1"/>
</dbReference>
<evidence type="ECO:0000313" key="13">
    <source>
        <dbReference type="EMBL" id="KMZ74802.1"/>
    </source>
</evidence>
<dbReference type="InterPro" id="IPR033599">
    <property type="entry name" value="TAF1B/Rrn7"/>
</dbReference>
<keyword evidence="3" id="KW-0479">Metal-binding</keyword>
<dbReference type="Proteomes" id="UP000036987">
    <property type="component" value="Unassembled WGS sequence"/>
</dbReference>
<evidence type="ECO:0000256" key="7">
    <source>
        <dbReference type="ARBA" id="ARBA00023125"/>
    </source>
</evidence>
<evidence type="ECO:0000259" key="11">
    <source>
        <dbReference type="Pfam" id="PF20644"/>
    </source>
</evidence>
<dbReference type="AlphaFoldDB" id="A0A0K9Q2T1"/>
<dbReference type="InterPro" id="IPR048540">
    <property type="entry name" value="Rrn7_cyclin_N"/>
</dbReference>
<evidence type="ECO:0000256" key="1">
    <source>
        <dbReference type="ARBA" id="ARBA00004604"/>
    </source>
</evidence>
<dbReference type="InterPro" id="IPR048538">
    <property type="entry name" value="Rrn7_cyclin_C"/>
</dbReference>
<comment type="subcellular location">
    <subcellularLocation>
        <location evidence="1">Nucleus</location>
        <location evidence="1">Nucleolus</location>
    </subcellularLocation>
</comment>
<accession>A0A0K9Q2T1</accession>
<keyword evidence="14" id="KW-1185">Reference proteome</keyword>
<evidence type="ECO:0000256" key="8">
    <source>
        <dbReference type="ARBA" id="ARBA00023163"/>
    </source>
</evidence>
<keyword evidence="7" id="KW-0238">DNA-binding</keyword>
<feature type="domain" description="Rrn7/TAF1B N-terminal cyclin" evidence="11">
    <location>
        <begin position="165"/>
        <end position="305"/>
    </location>
</feature>
<dbReference type="Pfam" id="PF20644">
    <property type="entry name" value="Rrn7_cyclin_N"/>
    <property type="match status" value="1"/>
</dbReference>
<dbReference type="GO" id="GO:0042790">
    <property type="term" value="P:nucleolar large rRNA transcription by RNA polymerase I"/>
    <property type="evidence" value="ECO:0000318"/>
    <property type="project" value="GO_Central"/>
</dbReference>
<evidence type="ECO:0008006" key="15">
    <source>
        <dbReference type="Google" id="ProtNLM"/>
    </source>
</evidence>
<reference evidence="14" key="1">
    <citation type="journal article" date="2016" name="Nature">
        <title>The genome of the seagrass Zostera marina reveals angiosperm adaptation to the sea.</title>
        <authorList>
            <person name="Olsen J.L."/>
            <person name="Rouze P."/>
            <person name="Verhelst B."/>
            <person name="Lin Y.-C."/>
            <person name="Bayer T."/>
            <person name="Collen J."/>
            <person name="Dattolo E."/>
            <person name="De Paoli E."/>
            <person name="Dittami S."/>
            <person name="Maumus F."/>
            <person name="Michel G."/>
            <person name="Kersting A."/>
            <person name="Lauritano C."/>
            <person name="Lohaus R."/>
            <person name="Toepel M."/>
            <person name="Tonon T."/>
            <person name="Vanneste K."/>
            <person name="Amirebrahimi M."/>
            <person name="Brakel J."/>
            <person name="Bostroem C."/>
            <person name="Chovatia M."/>
            <person name="Grimwood J."/>
            <person name="Jenkins J.W."/>
            <person name="Jueterbock A."/>
            <person name="Mraz A."/>
            <person name="Stam W.T."/>
            <person name="Tice H."/>
            <person name="Bornberg-Bauer E."/>
            <person name="Green P.J."/>
            <person name="Pearson G.A."/>
            <person name="Procaccini G."/>
            <person name="Duarte C.M."/>
            <person name="Schmutz J."/>
            <person name="Reusch T.B.H."/>
            <person name="Van de Peer Y."/>
        </authorList>
    </citation>
    <scope>NUCLEOTIDE SEQUENCE [LARGE SCALE GENOMIC DNA]</scope>
    <source>
        <strain evidence="14">cv. Finnish</strain>
    </source>
</reference>
<feature type="compositionally biased region" description="Polar residues" evidence="10">
    <location>
        <begin position="9"/>
        <end position="27"/>
    </location>
</feature>
<keyword evidence="5" id="KW-0862">Zinc</keyword>
<dbReference type="GO" id="GO:0008270">
    <property type="term" value="F:zinc ion binding"/>
    <property type="evidence" value="ECO:0007669"/>
    <property type="project" value="UniProtKB-KW"/>
</dbReference>
<evidence type="ECO:0000256" key="5">
    <source>
        <dbReference type="ARBA" id="ARBA00022833"/>
    </source>
</evidence>
<dbReference type="GO" id="GO:0001164">
    <property type="term" value="F:RNA polymerase I core promoter sequence-specific DNA binding"/>
    <property type="evidence" value="ECO:0000318"/>
    <property type="project" value="GO_Central"/>
</dbReference>
<feature type="region of interest" description="Disordered" evidence="10">
    <location>
        <begin position="1"/>
        <end position="27"/>
    </location>
</feature>
<dbReference type="STRING" id="29655.A0A0K9Q2T1"/>
<proteinExistence type="inferred from homology"/>
<keyword evidence="8" id="KW-0804">Transcription</keyword>
<keyword evidence="9" id="KW-0539">Nucleus</keyword>
<evidence type="ECO:0000256" key="10">
    <source>
        <dbReference type="SAM" id="MobiDB-lite"/>
    </source>
</evidence>
<dbReference type="OrthoDB" id="10069252at2759"/>
<keyword evidence="6" id="KW-0805">Transcription regulation</keyword>